<dbReference type="Proteomes" id="UP000076407">
    <property type="component" value="Unassembled WGS sequence"/>
</dbReference>
<sequence>MDALLRVYECSRVQERVAYFVVASNHEREERQRGWCVW</sequence>
<accession>A0A182XRK2</accession>
<dbReference type="AlphaFoldDB" id="A0A182XRK2"/>
<name>A0A182XRK2_ANOQN</name>
<evidence type="ECO:0000313" key="2">
    <source>
        <dbReference type="Proteomes" id="UP000076407"/>
    </source>
</evidence>
<dbReference type="VEuPathDB" id="VectorBase:AQUA014475"/>
<reference evidence="1" key="1">
    <citation type="submission" date="2020-05" db="UniProtKB">
        <authorList>
            <consortium name="EnsemblMetazoa"/>
        </authorList>
    </citation>
    <scope>IDENTIFICATION</scope>
    <source>
        <strain evidence="1">SANGQUA</strain>
    </source>
</reference>
<keyword evidence="2" id="KW-1185">Reference proteome</keyword>
<dbReference type="EnsemblMetazoa" id="AQUA014475-RA">
    <property type="protein sequence ID" value="AQUA014475-PA"/>
    <property type="gene ID" value="AQUA014475"/>
</dbReference>
<protein>
    <submittedName>
        <fullName evidence="1">Uncharacterized protein</fullName>
    </submittedName>
</protein>
<organism evidence="1 2">
    <name type="scientific">Anopheles quadriannulatus</name>
    <name type="common">Mosquito</name>
    <dbReference type="NCBI Taxonomy" id="34691"/>
    <lineage>
        <taxon>Eukaryota</taxon>
        <taxon>Metazoa</taxon>
        <taxon>Ecdysozoa</taxon>
        <taxon>Arthropoda</taxon>
        <taxon>Hexapoda</taxon>
        <taxon>Insecta</taxon>
        <taxon>Pterygota</taxon>
        <taxon>Neoptera</taxon>
        <taxon>Endopterygota</taxon>
        <taxon>Diptera</taxon>
        <taxon>Nematocera</taxon>
        <taxon>Culicoidea</taxon>
        <taxon>Culicidae</taxon>
        <taxon>Anophelinae</taxon>
        <taxon>Anopheles</taxon>
    </lineage>
</organism>
<proteinExistence type="predicted"/>
<evidence type="ECO:0000313" key="1">
    <source>
        <dbReference type="EnsemblMetazoa" id="AQUA014475-PA"/>
    </source>
</evidence>